<comment type="caution">
    <text evidence="1">The sequence shown here is derived from an EMBL/GenBank/DDBJ whole genome shotgun (WGS) entry which is preliminary data.</text>
</comment>
<name>X0YLD9_9ZZZZ</name>
<evidence type="ECO:0000313" key="1">
    <source>
        <dbReference type="EMBL" id="GAG47827.1"/>
    </source>
</evidence>
<dbReference type="AlphaFoldDB" id="X0YLD9"/>
<protein>
    <submittedName>
        <fullName evidence="1">Uncharacterized protein</fullName>
    </submittedName>
</protein>
<dbReference type="EMBL" id="BARS01051691">
    <property type="protein sequence ID" value="GAG47827.1"/>
    <property type="molecule type" value="Genomic_DNA"/>
</dbReference>
<reference evidence="1" key="1">
    <citation type="journal article" date="2014" name="Front. Microbiol.">
        <title>High frequency of phylogenetically diverse reductive dehalogenase-homologous genes in deep subseafloor sedimentary metagenomes.</title>
        <authorList>
            <person name="Kawai M."/>
            <person name="Futagami T."/>
            <person name="Toyoda A."/>
            <person name="Takaki Y."/>
            <person name="Nishi S."/>
            <person name="Hori S."/>
            <person name="Arai W."/>
            <person name="Tsubouchi T."/>
            <person name="Morono Y."/>
            <person name="Uchiyama I."/>
            <person name="Ito T."/>
            <person name="Fujiyama A."/>
            <person name="Inagaki F."/>
            <person name="Takami H."/>
        </authorList>
    </citation>
    <scope>NUCLEOTIDE SEQUENCE</scope>
    <source>
        <strain evidence="1">Expedition CK06-06</strain>
    </source>
</reference>
<accession>X0YLD9</accession>
<gene>
    <name evidence="1" type="ORF">S01H1_76945</name>
</gene>
<organism evidence="1">
    <name type="scientific">marine sediment metagenome</name>
    <dbReference type="NCBI Taxonomy" id="412755"/>
    <lineage>
        <taxon>unclassified sequences</taxon>
        <taxon>metagenomes</taxon>
        <taxon>ecological metagenomes</taxon>
    </lineage>
</organism>
<sequence length="62" mass="7329">MNSSVLDFIDFVSRLPLSDEQKVEFVRLHINESKKRQDEVFVNKDFFQNVVLEELKTELVDA</sequence>
<proteinExistence type="predicted"/>